<protein>
    <submittedName>
        <fullName evidence="2">Uncharacterized protein</fullName>
    </submittedName>
</protein>
<feature type="compositionally biased region" description="Polar residues" evidence="1">
    <location>
        <begin position="578"/>
        <end position="596"/>
    </location>
</feature>
<feature type="region of interest" description="Disordered" evidence="1">
    <location>
        <begin position="154"/>
        <end position="244"/>
    </location>
</feature>
<dbReference type="Proteomes" id="UP000031737">
    <property type="component" value="Unassembled WGS sequence"/>
</dbReference>
<evidence type="ECO:0000256" key="1">
    <source>
        <dbReference type="SAM" id="MobiDB-lite"/>
    </source>
</evidence>
<accession>A0A061J2Z9</accession>
<gene>
    <name evidence="2" type="ORF">TRSC58_03604</name>
</gene>
<comment type="caution">
    <text evidence="2">The sequence shown here is derived from an EMBL/GenBank/DDBJ whole genome shotgun (WGS) entry which is preliminary data.</text>
</comment>
<dbReference type="AlphaFoldDB" id="A0A061J2Z9"/>
<dbReference type="EMBL" id="AUPL01003604">
    <property type="protein sequence ID" value="ESL08690.1"/>
    <property type="molecule type" value="Genomic_DNA"/>
</dbReference>
<feature type="compositionally biased region" description="Polar residues" evidence="1">
    <location>
        <begin position="755"/>
        <end position="777"/>
    </location>
</feature>
<proteinExistence type="predicted"/>
<feature type="region of interest" description="Disordered" evidence="1">
    <location>
        <begin position="655"/>
        <end position="686"/>
    </location>
</feature>
<dbReference type="VEuPathDB" id="TriTrypDB:TRSC58_03604"/>
<feature type="compositionally biased region" description="Basic and acidic residues" evidence="1">
    <location>
        <begin position="431"/>
        <end position="441"/>
    </location>
</feature>
<name>A0A061J2Z9_TRYRA</name>
<reference evidence="2 3" key="1">
    <citation type="submission" date="2013-07" db="EMBL/GenBank/DDBJ databases">
        <authorList>
            <person name="Stoco P.H."/>
            <person name="Wagner G."/>
            <person name="Gerber A."/>
            <person name="Zaha A."/>
            <person name="Thompson C."/>
            <person name="Bartholomeu D.C."/>
            <person name="Luckemeyer D.D."/>
            <person name="Bahia D."/>
            <person name="Loreto E."/>
            <person name="Prestes E.B."/>
            <person name="Lima F.M."/>
            <person name="Rodrigues-Luiz G."/>
            <person name="Vallejo G.A."/>
            <person name="Filho J.F."/>
            <person name="Monteiro K.M."/>
            <person name="Tyler K.M."/>
            <person name="de Almeida L.G."/>
            <person name="Ortiz M.F."/>
            <person name="Siervo M.A."/>
            <person name="de Moraes M.H."/>
            <person name="Cunha O.L."/>
            <person name="Mendonca-Neto R."/>
            <person name="Silva R."/>
            <person name="Teixeira S.M."/>
            <person name="Murta S.M."/>
            <person name="Sincero T.C."/>
            <person name="Mendes T.A."/>
            <person name="Urmenyi T.P."/>
            <person name="Silva V.G."/>
            <person name="da Rocha W.D."/>
            <person name="Andersson B."/>
            <person name="Romanha A.J."/>
            <person name="Steindel M."/>
            <person name="de Vasconcelos A.T."/>
            <person name="Grisard E.C."/>
        </authorList>
    </citation>
    <scope>NUCLEOTIDE SEQUENCE [LARGE SCALE GENOMIC DNA]</scope>
    <source>
        <strain evidence="2 3">SC58</strain>
    </source>
</reference>
<organism evidence="2 3">
    <name type="scientific">Trypanosoma rangeli SC58</name>
    <dbReference type="NCBI Taxonomy" id="429131"/>
    <lineage>
        <taxon>Eukaryota</taxon>
        <taxon>Discoba</taxon>
        <taxon>Euglenozoa</taxon>
        <taxon>Kinetoplastea</taxon>
        <taxon>Metakinetoplastina</taxon>
        <taxon>Trypanosomatida</taxon>
        <taxon>Trypanosomatidae</taxon>
        <taxon>Trypanosoma</taxon>
        <taxon>Herpetosoma</taxon>
    </lineage>
</organism>
<feature type="region of interest" description="Disordered" evidence="1">
    <location>
        <begin position="578"/>
        <end position="598"/>
    </location>
</feature>
<feature type="region of interest" description="Disordered" evidence="1">
    <location>
        <begin position="394"/>
        <end position="442"/>
    </location>
</feature>
<feature type="region of interest" description="Disordered" evidence="1">
    <location>
        <begin position="748"/>
        <end position="789"/>
    </location>
</feature>
<evidence type="ECO:0000313" key="3">
    <source>
        <dbReference type="Proteomes" id="UP000031737"/>
    </source>
</evidence>
<keyword evidence="3" id="KW-1185">Reference proteome</keyword>
<feature type="compositionally biased region" description="Basic and acidic residues" evidence="1">
    <location>
        <begin position="394"/>
        <end position="405"/>
    </location>
</feature>
<feature type="compositionally biased region" description="Polar residues" evidence="1">
    <location>
        <begin position="220"/>
        <end position="236"/>
    </location>
</feature>
<dbReference type="OrthoDB" id="262894at2759"/>
<sequence length="789" mass="86333">MSMISLNFTLYRIVCDVTSFTGIFAPDAEGHCIPETSGFVCCWCRVPRLRTAAPIEPNGSTSAAFFKALGSDMTLSFSSATGSVGIDANKDVIAFHMKPLSYSGEHAPVVAKGTLDPLPYVGKPAKNYAIKLRDAANQVVGKLLFALEAWETDGETGGVPATGNDVSDGQGAAPVNKPAPYPDSKPSAASHHRHNHRHDDNGTENVCPGQMQVPNKEYVPQSSPSATVTQHNSSETFPDRHDSVGNEVTVKGVSVVQQSSAQGSGYMEMDIEQIIVKNESINLNNPAPLLLGGSYYLKIRYGGFSSSTPSIECRSPIKLKYVHRVKVVDMPERAHKLRFSLWEDARQVAGFSLDPAKFRVSPGVWKEYSIPFRYYPTQQALSLELAVRRVEASKGAGTKERKKEALAVPNIESSLEARGASSHSTDGTMKFQEKSEQKPEPLKTISCNQEGVPVLPSCVENADLTVFRRRNSAKYYVQKGYLDSNVRESHWKSAVQQAYEDTSNEATISLQLQPQQHGGSPRDATANTPCFTARNDLQENNASAGEAGGMEQAGQSRGADSVKRIQAFLDQIGSRNWRSSSATRQTMQGLELPRTSSSHRGRIATAVEDRGNLRSGEHDTTPLRSPASLYTSLDRKDDVPLSDWGTDNTYARDHVSRERSTSINGSYTDPPRYGKLLNGTTNGRGRRADLLHSRGGGRPHMLPSLMDEWLEWREKRTSAQVSRTCSVNSAFSRDDSVCSIASRNRAVSPLPTKSFAKSSEQRPYQPQYVSRSASWSSAGPGRPPLPMRR</sequence>
<evidence type="ECO:0000313" key="2">
    <source>
        <dbReference type="EMBL" id="ESL08690.1"/>
    </source>
</evidence>